<dbReference type="Proteomes" id="UP001589896">
    <property type="component" value="Unassembled WGS sequence"/>
</dbReference>
<proteinExistence type="predicted"/>
<protein>
    <recommendedName>
        <fullName evidence="3">Transposase</fullName>
    </recommendedName>
</protein>
<dbReference type="EMBL" id="JBHLTG010000002">
    <property type="protein sequence ID" value="MFC0678289.1"/>
    <property type="molecule type" value="Genomic_DNA"/>
</dbReference>
<gene>
    <name evidence="1" type="ORF">ACFFGH_10600</name>
</gene>
<reference evidence="1 2" key="1">
    <citation type="submission" date="2024-09" db="EMBL/GenBank/DDBJ databases">
        <authorList>
            <person name="Sun Q."/>
            <person name="Mori K."/>
        </authorList>
    </citation>
    <scope>NUCLEOTIDE SEQUENCE [LARGE SCALE GENOMIC DNA]</scope>
    <source>
        <strain evidence="1 2">KCTC 23076</strain>
    </source>
</reference>
<comment type="caution">
    <text evidence="1">The sequence shown here is derived from an EMBL/GenBank/DDBJ whole genome shotgun (WGS) entry which is preliminary data.</text>
</comment>
<organism evidence="1 2">
    <name type="scientific">Lysobacter korlensis</name>
    <dbReference type="NCBI Taxonomy" id="553636"/>
    <lineage>
        <taxon>Bacteria</taxon>
        <taxon>Pseudomonadati</taxon>
        <taxon>Pseudomonadota</taxon>
        <taxon>Gammaproteobacteria</taxon>
        <taxon>Lysobacterales</taxon>
        <taxon>Lysobacteraceae</taxon>
        <taxon>Lysobacter</taxon>
    </lineage>
</organism>
<sequence>MSSGLFEWLAELLDRLLWRLDPDRDGTRHRDPHYLRSRVRRIAWSYWWRIRNAWDRMLGRL</sequence>
<evidence type="ECO:0000313" key="1">
    <source>
        <dbReference type="EMBL" id="MFC0678289.1"/>
    </source>
</evidence>
<name>A0ABV6RMS7_9GAMM</name>
<evidence type="ECO:0000313" key="2">
    <source>
        <dbReference type="Proteomes" id="UP001589896"/>
    </source>
</evidence>
<keyword evidence="2" id="KW-1185">Reference proteome</keyword>
<evidence type="ECO:0008006" key="3">
    <source>
        <dbReference type="Google" id="ProtNLM"/>
    </source>
</evidence>
<accession>A0ABV6RMS7</accession>
<dbReference type="RefSeq" id="WP_386668003.1">
    <property type="nucleotide sequence ID" value="NZ_JBHLTG010000002.1"/>
</dbReference>